<evidence type="ECO:0000313" key="2">
    <source>
        <dbReference type="EMBL" id="KAK3167411.1"/>
    </source>
</evidence>
<name>A0AAE0DF88_9LECA</name>
<reference evidence="2" key="1">
    <citation type="submission" date="2022-11" db="EMBL/GenBank/DDBJ databases">
        <title>Chromosomal genome sequence assembly and mating type (MAT) locus characterization of the leprose asexual lichenized fungus Lepraria neglecta (Nyl.) Erichsen.</title>
        <authorList>
            <person name="Allen J.L."/>
            <person name="Pfeffer B."/>
        </authorList>
    </citation>
    <scope>NUCLEOTIDE SEQUENCE</scope>
    <source>
        <strain evidence="2">Allen 5258</strain>
    </source>
</reference>
<dbReference type="AlphaFoldDB" id="A0AAE0DF88"/>
<feature type="region of interest" description="Disordered" evidence="1">
    <location>
        <begin position="42"/>
        <end position="67"/>
    </location>
</feature>
<protein>
    <submittedName>
        <fullName evidence="2">Uncharacterized protein</fullName>
    </submittedName>
</protein>
<feature type="compositionally biased region" description="Basic and acidic residues" evidence="1">
    <location>
        <begin position="42"/>
        <end position="63"/>
    </location>
</feature>
<keyword evidence="3" id="KW-1185">Reference proteome</keyword>
<proteinExistence type="predicted"/>
<evidence type="ECO:0000256" key="1">
    <source>
        <dbReference type="SAM" id="MobiDB-lite"/>
    </source>
</evidence>
<dbReference type="EMBL" id="JASNWA010000011">
    <property type="protein sequence ID" value="KAK3167411.1"/>
    <property type="molecule type" value="Genomic_DNA"/>
</dbReference>
<dbReference type="Proteomes" id="UP001276659">
    <property type="component" value="Unassembled WGS sequence"/>
</dbReference>
<organism evidence="2 3">
    <name type="scientific">Lepraria neglecta</name>
    <dbReference type="NCBI Taxonomy" id="209136"/>
    <lineage>
        <taxon>Eukaryota</taxon>
        <taxon>Fungi</taxon>
        <taxon>Dikarya</taxon>
        <taxon>Ascomycota</taxon>
        <taxon>Pezizomycotina</taxon>
        <taxon>Lecanoromycetes</taxon>
        <taxon>OSLEUM clade</taxon>
        <taxon>Lecanoromycetidae</taxon>
        <taxon>Lecanorales</taxon>
        <taxon>Lecanorineae</taxon>
        <taxon>Stereocaulaceae</taxon>
        <taxon>Lepraria</taxon>
    </lineage>
</organism>
<accession>A0AAE0DF88</accession>
<sequence>MILISQSVPHGLPKLSYGKAGTNQEMMVKYATSTTIKIASPREESHMYFDSSRTKSDPKEKLQDPVPAIPLSPEVFQQADIKTDFVELHFESPAGRFAAWPDS</sequence>
<comment type="caution">
    <text evidence="2">The sequence shown here is derived from an EMBL/GenBank/DDBJ whole genome shotgun (WGS) entry which is preliminary data.</text>
</comment>
<evidence type="ECO:0000313" key="3">
    <source>
        <dbReference type="Proteomes" id="UP001276659"/>
    </source>
</evidence>
<gene>
    <name evidence="2" type="ORF">OEA41_010538</name>
</gene>